<reference evidence="1" key="1">
    <citation type="submission" date="2020-05" db="EMBL/GenBank/DDBJ databases">
        <title>Fertoebacter nigrum gen. nov., sp. nov., a new member of the family Rhodobacteraceae.</title>
        <authorList>
            <person name="Szuroczki S."/>
            <person name="Abbaszade G."/>
            <person name="Buni D."/>
            <person name="Schumann P."/>
            <person name="Toth E."/>
        </authorList>
    </citation>
    <scope>NUCLEOTIDE SEQUENCE</scope>
    <source>
        <strain evidence="1">RG-N-1a</strain>
    </source>
</reference>
<proteinExistence type="predicted"/>
<dbReference type="EMBL" id="WHUT02000002">
    <property type="protein sequence ID" value="NUB43609.1"/>
    <property type="molecule type" value="Genomic_DNA"/>
</dbReference>
<evidence type="ECO:0000313" key="1">
    <source>
        <dbReference type="EMBL" id="NUB43609.1"/>
    </source>
</evidence>
<protein>
    <submittedName>
        <fullName evidence="1">Antifreeze protein</fullName>
    </submittedName>
</protein>
<accession>A0A8X8KJV3</accession>
<dbReference type="RefSeq" id="WP_152824328.1">
    <property type="nucleotide sequence ID" value="NZ_WHUT02000002.1"/>
</dbReference>
<dbReference type="AlphaFoldDB" id="A0A8X8KJV3"/>
<comment type="caution">
    <text evidence="1">The sequence shown here is derived from an EMBL/GenBank/DDBJ whole genome shotgun (WGS) entry which is preliminary data.</text>
</comment>
<gene>
    <name evidence="1" type="ORF">GEU84_004365</name>
</gene>
<evidence type="ECO:0000313" key="2">
    <source>
        <dbReference type="Proteomes" id="UP000484076"/>
    </source>
</evidence>
<organism evidence="1 2">
    <name type="scientific">Fertoeibacter niger</name>
    <dbReference type="NCBI Taxonomy" id="2656921"/>
    <lineage>
        <taxon>Bacteria</taxon>
        <taxon>Pseudomonadati</taxon>
        <taxon>Pseudomonadota</taxon>
        <taxon>Alphaproteobacteria</taxon>
        <taxon>Rhodobacterales</taxon>
        <taxon>Paracoccaceae</taxon>
        <taxon>Fertoeibacter</taxon>
    </lineage>
</organism>
<dbReference type="Proteomes" id="UP000484076">
    <property type="component" value="Unassembled WGS sequence"/>
</dbReference>
<keyword evidence="2" id="KW-1185">Reference proteome</keyword>
<sequence length="105" mass="10923">MAKVFSPADALRLSAQMGLMTLEAQTVITLRLWGMMGLWNTAPGENRRMIAEKGVAALASGRAAGRSLAAGDEAGHVALAAIAPLRAKTRANARRLAGRGPKTKG</sequence>
<name>A0A8X8KJV3_9RHOB</name>